<comment type="caution">
    <text evidence="1">The sequence shown here is derived from an EMBL/GenBank/DDBJ whole genome shotgun (WGS) entry which is preliminary data.</text>
</comment>
<keyword evidence="2" id="KW-1185">Reference proteome</keyword>
<organism evidence="1 2">
    <name type="scientific">Rhizoclosmatium globosum</name>
    <dbReference type="NCBI Taxonomy" id="329046"/>
    <lineage>
        <taxon>Eukaryota</taxon>
        <taxon>Fungi</taxon>
        <taxon>Fungi incertae sedis</taxon>
        <taxon>Chytridiomycota</taxon>
        <taxon>Chytridiomycota incertae sedis</taxon>
        <taxon>Chytridiomycetes</taxon>
        <taxon>Chytridiales</taxon>
        <taxon>Chytriomycetaceae</taxon>
        <taxon>Rhizoclosmatium</taxon>
    </lineage>
</organism>
<evidence type="ECO:0000313" key="2">
    <source>
        <dbReference type="Proteomes" id="UP000193642"/>
    </source>
</evidence>
<name>A0A1Y2AEM4_9FUNG</name>
<protein>
    <submittedName>
        <fullName evidence="1">Uncharacterized protein</fullName>
    </submittedName>
</protein>
<dbReference type="Proteomes" id="UP000193642">
    <property type="component" value="Unassembled WGS sequence"/>
</dbReference>
<proteinExistence type="predicted"/>
<sequence>MQYGQKRKCPCGCGLDANSQAYTDPREIIDIEGIIHVISRQFKVEKRPTCIAKINEMKAEAEIKLAVRRGQLEGMVKSESGKNDLAALSRTATPAASVSWMAHDEIGMASLTPEQREDVPIIFRSKSGTTRQLDNILLPLSTEVSFNTLELLVRRLHEESRMRNVSKHAATGAVTYLIDLMKIHIHRSSILLSFHRSPCYGTNSLSLLLQTKRISWTRF</sequence>
<dbReference type="EMBL" id="MCGO01000227">
    <property type="protein sequence ID" value="ORY20717.1"/>
    <property type="molecule type" value="Genomic_DNA"/>
</dbReference>
<reference evidence="1 2" key="1">
    <citation type="submission" date="2016-07" db="EMBL/GenBank/DDBJ databases">
        <title>Pervasive Adenine N6-methylation of Active Genes in Fungi.</title>
        <authorList>
            <consortium name="DOE Joint Genome Institute"/>
            <person name="Mondo S.J."/>
            <person name="Dannebaum R.O."/>
            <person name="Kuo R.C."/>
            <person name="Labutti K."/>
            <person name="Haridas S."/>
            <person name="Kuo A."/>
            <person name="Salamov A."/>
            <person name="Ahrendt S.R."/>
            <person name="Lipzen A."/>
            <person name="Sullivan W."/>
            <person name="Andreopoulos W.B."/>
            <person name="Clum A."/>
            <person name="Lindquist E."/>
            <person name="Daum C."/>
            <person name="Ramamoorthy G.K."/>
            <person name="Gryganskyi A."/>
            <person name="Culley D."/>
            <person name="Magnuson J.K."/>
            <person name="James T.Y."/>
            <person name="O'Malley M.A."/>
            <person name="Stajich J.E."/>
            <person name="Spatafora J.W."/>
            <person name="Visel A."/>
            <person name="Grigoriev I.V."/>
        </authorList>
    </citation>
    <scope>NUCLEOTIDE SEQUENCE [LARGE SCALE GENOMIC DNA]</scope>
    <source>
        <strain evidence="1 2">JEL800</strain>
    </source>
</reference>
<evidence type="ECO:0000313" key="1">
    <source>
        <dbReference type="EMBL" id="ORY20717.1"/>
    </source>
</evidence>
<accession>A0A1Y2AEM4</accession>
<dbReference type="AlphaFoldDB" id="A0A1Y2AEM4"/>
<gene>
    <name evidence="1" type="ORF">BCR33DRAFT_230368</name>
</gene>